<sequence length="125" mass="12972">MTFEEIEAIVRRLDGRGIAAADIRVGAARLKLRFAAEEASEPAPAEPPPPLAAAPSPGRFRPVHPLENAPRFAEGDRVGKGDVIAFVEANGLLLPVVAAADLTLGPALAGDGDAVGWGAPLYETR</sequence>
<dbReference type="SUPFAM" id="SSF51230">
    <property type="entry name" value="Single hybrid motif"/>
    <property type="match status" value="1"/>
</dbReference>
<organism evidence="2">
    <name type="scientific">uncultured Pleomorphomonas sp</name>
    <dbReference type="NCBI Taxonomy" id="442121"/>
    <lineage>
        <taxon>Bacteria</taxon>
        <taxon>Pseudomonadati</taxon>
        <taxon>Pseudomonadota</taxon>
        <taxon>Alphaproteobacteria</taxon>
        <taxon>Hyphomicrobiales</taxon>
        <taxon>Pleomorphomonadaceae</taxon>
        <taxon>Pleomorphomonas</taxon>
        <taxon>environmental samples</taxon>
    </lineage>
</organism>
<dbReference type="Gene3D" id="2.40.50.100">
    <property type="match status" value="1"/>
</dbReference>
<gene>
    <name evidence="2" type="ORF">KL86PLE_100576</name>
</gene>
<reference evidence="2" key="1">
    <citation type="submission" date="2016-08" db="EMBL/GenBank/DDBJ databases">
        <authorList>
            <person name="Seilhamer J.J."/>
        </authorList>
    </citation>
    <scope>NUCLEOTIDE SEQUENCE</scope>
    <source>
        <strain evidence="2">86</strain>
    </source>
</reference>
<dbReference type="RefSeq" id="WP_288199276.1">
    <property type="nucleotide sequence ID" value="NZ_LT608334.1"/>
</dbReference>
<dbReference type="InterPro" id="IPR011053">
    <property type="entry name" value="Single_hybrid_motif"/>
</dbReference>
<dbReference type="AlphaFoldDB" id="A0A212L4F5"/>
<dbReference type="EMBL" id="FMJD01000002">
    <property type="protein sequence ID" value="SCM72408.1"/>
    <property type="molecule type" value="Genomic_DNA"/>
</dbReference>
<protein>
    <submittedName>
        <fullName evidence="2">Putative Biotin/lipoyl attachment domain-containing protein</fullName>
    </submittedName>
</protein>
<evidence type="ECO:0000256" key="1">
    <source>
        <dbReference type="SAM" id="MobiDB-lite"/>
    </source>
</evidence>
<evidence type="ECO:0000313" key="2">
    <source>
        <dbReference type="EMBL" id="SCM72408.1"/>
    </source>
</evidence>
<accession>A0A212L4F5</accession>
<proteinExistence type="predicted"/>
<name>A0A212L4F5_9HYPH</name>
<feature type="region of interest" description="Disordered" evidence="1">
    <location>
        <begin position="37"/>
        <end position="66"/>
    </location>
</feature>